<proteinExistence type="predicted"/>
<protein>
    <submittedName>
        <fullName evidence="2">Uncharacterized protein</fullName>
    </submittedName>
</protein>
<reference evidence="2 3" key="1">
    <citation type="submission" date="2017-11" db="EMBL/GenBank/DDBJ databases">
        <title>De-novo sequencing of pomegranate (Punica granatum L.) genome.</title>
        <authorList>
            <person name="Akparov Z."/>
            <person name="Amiraslanov A."/>
            <person name="Hajiyeva S."/>
            <person name="Abbasov M."/>
            <person name="Kaur K."/>
            <person name="Hamwieh A."/>
            <person name="Solovyev V."/>
            <person name="Salamov A."/>
            <person name="Braich B."/>
            <person name="Kosarev P."/>
            <person name="Mahmoud A."/>
            <person name="Hajiyev E."/>
            <person name="Babayeva S."/>
            <person name="Izzatullayeva V."/>
            <person name="Mammadov A."/>
            <person name="Mammadov A."/>
            <person name="Sharifova S."/>
            <person name="Ojaghi J."/>
            <person name="Eynullazada K."/>
            <person name="Bayramov B."/>
            <person name="Abdulazimova A."/>
            <person name="Shahmuradov I."/>
        </authorList>
    </citation>
    <scope>NUCLEOTIDE SEQUENCE [LARGE SCALE GENOMIC DNA]</scope>
    <source>
        <strain evidence="3">cv. AG2017</strain>
        <tissue evidence="2">Leaf</tissue>
    </source>
</reference>
<evidence type="ECO:0000313" key="2">
    <source>
        <dbReference type="EMBL" id="PKI39312.1"/>
    </source>
</evidence>
<dbReference type="Proteomes" id="UP000233551">
    <property type="component" value="Unassembled WGS sequence"/>
</dbReference>
<gene>
    <name evidence="2" type="ORF">CRG98_040298</name>
</gene>
<comment type="caution">
    <text evidence="2">The sequence shown here is derived from an EMBL/GenBank/DDBJ whole genome shotgun (WGS) entry which is preliminary data.</text>
</comment>
<organism evidence="2 3">
    <name type="scientific">Punica granatum</name>
    <name type="common">Pomegranate</name>
    <dbReference type="NCBI Taxonomy" id="22663"/>
    <lineage>
        <taxon>Eukaryota</taxon>
        <taxon>Viridiplantae</taxon>
        <taxon>Streptophyta</taxon>
        <taxon>Embryophyta</taxon>
        <taxon>Tracheophyta</taxon>
        <taxon>Spermatophyta</taxon>
        <taxon>Magnoliopsida</taxon>
        <taxon>eudicotyledons</taxon>
        <taxon>Gunneridae</taxon>
        <taxon>Pentapetalae</taxon>
        <taxon>rosids</taxon>
        <taxon>malvids</taxon>
        <taxon>Myrtales</taxon>
        <taxon>Lythraceae</taxon>
        <taxon>Punica</taxon>
    </lineage>
</organism>
<dbReference type="EMBL" id="PGOL01003832">
    <property type="protein sequence ID" value="PKI39312.1"/>
    <property type="molecule type" value="Genomic_DNA"/>
</dbReference>
<name>A0A2I0I5Q5_PUNGR</name>
<keyword evidence="3" id="KW-1185">Reference proteome</keyword>
<evidence type="ECO:0000256" key="1">
    <source>
        <dbReference type="SAM" id="MobiDB-lite"/>
    </source>
</evidence>
<feature type="region of interest" description="Disordered" evidence="1">
    <location>
        <begin position="1"/>
        <end position="25"/>
    </location>
</feature>
<evidence type="ECO:0000313" key="3">
    <source>
        <dbReference type="Proteomes" id="UP000233551"/>
    </source>
</evidence>
<sequence>MPLELASVHEKHGLESGLRSPSTRVSREPWVKVGLEVPTPGFMAEPYPTPISVSHGFSEVEYDFVTLRDPLE</sequence>
<dbReference type="AlphaFoldDB" id="A0A2I0I5Q5"/>
<accession>A0A2I0I5Q5</accession>